<dbReference type="InterPro" id="IPR018200">
    <property type="entry name" value="USP_CS"/>
</dbReference>
<dbReference type="GO" id="GO:0004843">
    <property type="term" value="F:cysteine-type deubiquitinase activity"/>
    <property type="evidence" value="ECO:0007669"/>
    <property type="project" value="UniProtKB-EC"/>
</dbReference>
<comment type="caution">
    <text evidence="10">The sequence shown here is derived from an EMBL/GenBank/DDBJ whole genome shotgun (WGS) entry which is preliminary data.</text>
</comment>
<dbReference type="GO" id="GO:0043161">
    <property type="term" value="P:proteasome-mediated ubiquitin-dependent protein catabolic process"/>
    <property type="evidence" value="ECO:0007669"/>
    <property type="project" value="InterPro"/>
</dbReference>
<dbReference type="GO" id="GO:0061136">
    <property type="term" value="P:regulation of proteasomal protein catabolic process"/>
    <property type="evidence" value="ECO:0007669"/>
    <property type="project" value="TreeGrafter"/>
</dbReference>
<sequence>MEMTPKIPDLEIDADDVSDFIDTNKIDDNISKDLQDQNDKSSHPYSSLAIAVDAQEQLNAQNESENSQLDKGHGNGNDINDEIPIETKEPEKVYDFSKAISVKTSDRILDDLRSDPLFLLNNQEGILSSPTIHYASKLSNLANNSVRYSPVFWKTSVPVMAFKESLALDENTTLVTFTGLLVPNTPISNFANSKVYHYSIRVRYQNNRVNVKNTFYGFLDDDLYEDDKFWVENNDILPEGLHISETSMNVLLKSLPHVLDSANFLSKDTETLIRLEIYSSNFSSMDLENFATEEIQSRIAMFNSQTTDGNAFNMINLTPYDCLLKLKSVLLGALKNQESPKSIDLDSTRLSVFLDINLLFDKFFFSLSERDGHNAINPADFQTLGEYAFVYRDLLRRCVLEVVYYIGLTSPHKNEIANLFSSSFNDVFESIGEFDYTEQIKNWNSWNDQFYAEAMLVLSVTPYYKDQLVHHIYETLVSSDPASTPIYFDALTYICTSRYTQDIQYYVTILRGNGMLGFGELKNIFTKFGFPVNDCHSMSTISDDDILNAYQNQLIVASSKYEKNTFRDMLNNIAKYRSSNKLIEYLNTEPYFDVTDAYNLLEIDPKIDDSLLITFYDYKVSENGMNFDPNVARAFYSIVLSRKSVTLMNYIDMNLPQFSSSEISIDDAYNIIGCLQTADDLMIIRIFQERVAKDTGTDFRSLWRALKTIRDHRRSKLLNGYITSGIVNSTLLSVDQSPAGLNNIGNTCYLNSLLQYYFVIKPLREYILGFNEVFHAEDFENDEKYQTRRIGGRTVNLKETERSYQFMYQLRDLYYHLIHTSEKDVTPSKELAYLAFSPISFEVEFEDETEKKIEVAEPVEQLGDDIKAEEAGDTEEKNPEEKQEENKEDAEEKTGNSEDAVINLSDDNTSDDLSIEITGIKDVEKPIVKKSAAGCKISADQFECAFEIGSQQDVTECISNVLIQIESAMRPDLLDENNEQIDMIKKLFYGKTKQRLVPVDSSSKKELVDGNVRTKVESFLNLIVNIGDHPKDIYDALDTFFTQDLIELEDGEVKRSLTILELPKILQIQIQRVQFDRVRLIPVKSNEPIPFEEKLYMDRYLETDDQIIINKREEVFNWRRRVEDLNIRKNEILKVNDQGLNMLDVLQTTHDYLKSLAVQEEGINIEENTINVIEREITKLKEEKVSILKEIEELDNKINLQFSGFNKVGYSIFAIFIHRGEASYGHYFIYIRDFKSNVYRKYNDEIVSEVSIEEIFNFREGNNATPYYLSFIKDELLEEITPLERDIMIQDMLEGLVTEVD</sequence>
<dbReference type="InterPro" id="IPR038765">
    <property type="entry name" value="Papain-like_cys_pep_sf"/>
</dbReference>
<dbReference type="EMBL" id="BTGB01000009">
    <property type="protein sequence ID" value="GMM47562.1"/>
    <property type="molecule type" value="Genomic_DNA"/>
</dbReference>
<feature type="region of interest" description="Disordered" evidence="8">
    <location>
        <begin position="60"/>
        <end position="87"/>
    </location>
</feature>
<feature type="domain" description="USP" evidence="9">
    <location>
        <begin position="739"/>
        <end position="1274"/>
    </location>
</feature>
<evidence type="ECO:0000256" key="7">
    <source>
        <dbReference type="SAM" id="Coils"/>
    </source>
</evidence>
<dbReference type="InterPro" id="IPR025305">
    <property type="entry name" value="UCH_repeat_domain"/>
</dbReference>
<dbReference type="GO" id="GO:0070628">
    <property type="term" value="F:proteasome binding"/>
    <property type="evidence" value="ECO:0007669"/>
    <property type="project" value="TreeGrafter"/>
</dbReference>
<dbReference type="SUPFAM" id="SSF54001">
    <property type="entry name" value="Cysteine proteinases"/>
    <property type="match status" value="1"/>
</dbReference>
<keyword evidence="6" id="KW-0788">Thiol protease</keyword>
<dbReference type="EC" id="3.4.19.12" evidence="2"/>
<dbReference type="InterPro" id="IPR028889">
    <property type="entry name" value="USP"/>
</dbReference>
<evidence type="ECO:0000313" key="11">
    <source>
        <dbReference type="Proteomes" id="UP001378960"/>
    </source>
</evidence>
<accession>A0AAV5R913</accession>
<organism evidence="10 11">
    <name type="scientific">Pichia kluyveri</name>
    <name type="common">Yeast</name>
    <dbReference type="NCBI Taxonomy" id="36015"/>
    <lineage>
        <taxon>Eukaryota</taxon>
        <taxon>Fungi</taxon>
        <taxon>Dikarya</taxon>
        <taxon>Ascomycota</taxon>
        <taxon>Saccharomycotina</taxon>
        <taxon>Pichiomycetes</taxon>
        <taxon>Pichiales</taxon>
        <taxon>Pichiaceae</taxon>
        <taxon>Pichia</taxon>
    </lineage>
</organism>
<evidence type="ECO:0000256" key="8">
    <source>
        <dbReference type="SAM" id="MobiDB-lite"/>
    </source>
</evidence>
<evidence type="ECO:0000256" key="1">
    <source>
        <dbReference type="ARBA" id="ARBA00000707"/>
    </source>
</evidence>
<dbReference type="PANTHER" id="PTHR43982:SF6">
    <property type="entry name" value="UBIQUITIN CARBOXYL-TERMINAL HYDROLASE 2-RELATED"/>
    <property type="match status" value="1"/>
</dbReference>
<comment type="catalytic activity">
    <reaction evidence="1">
        <text>Thiol-dependent hydrolysis of ester, thioester, amide, peptide and isopeptide bonds formed by the C-terminal Gly of ubiquitin (a 76-residue protein attached to proteins as an intracellular targeting signal).</text>
        <dbReference type="EC" id="3.4.19.12"/>
    </reaction>
</comment>
<proteinExistence type="predicted"/>
<protein>
    <recommendedName>
        <fullName evidence="2">ubiquitinyl hydrolase 1</fullName>
        <ecNumber evidence="2">3.4.19.12</ecNumber>
    </recommendedName>
</protein>
<keyword evidence="3 10" id="KW-0645">Protease</keyword>
<feature type="region of interest" description="Disordered" evidence="8">
    <location>
        <begin position="852"/>
        <end position="907"/>
    </location>
</feature>
<evidence type="ECO:0000256" key="5">
    <source>
        <dbReference type="ARBA" id="ARBA00022801"/>
    </source>
</evidence>
<keyword evidence="4" id="KW-0833">Ubl conjugation pathway</keyword>
<feature type="coiled-coil region" evidence="7">
    <location>
        <begin position="1163"/>
        <end position="1197"/>
    </location>
</feature>
<keyword evidence="11" id="KW-1185">Reference proteome</keyword>
<dbReference type="InterPro" id="IPR044635">
    <property type="entry name" value="UBP14-like"/>
</dbReference>
<dbReference type="PANTHER" id="PTHR43982">
    <property type="entry name" value="UBIQUITIN CARBOXYL-TERMINAL HYDROLASE"/>
    <property type="match status" value="1"/>
</dbReference>
<keyword evidence="5" id="KW-0378">Hydrolase</keyword>
<dbReference type="GO" id="GO:0016579">
    <property type="term" value="P:protein deubiquitination"/>
    <property type="evidence" value="ECO:0007669"/>
    <property type="project" value="InterPro"/>
</dbReference>
<name>A0AAV5R913_PICKL</name>
<keyword evidence="7" id="KW-0175">Coiled coil</keyword>
<dbReference type="Pfam" id="PF00443">
    <property type="entry name" value="UCH"/>
    <property type="match status" value="1"/>
</dbReference>
<evidence type="ECO:0000313" key="10">
    <source>
        <dbReference type="EMBL" id="GMM47562.1"/>
    </source>
</evidence>
<reference evidence="10 11" key="1">
    <citation type="journal article" date="2023" name="Elife">
        <title>Identification of key yeast species and microbe-microbe interactions impacting larval growth of Drosophila in the wild.</title>
        <authorList>
            <person name="Mure A."/>
            <person name="Sugiura Y."/>
            <person name="Maeda R."/>
            <person name="Honda K."/>
            <person name="Sakurai N."/>
            <person name="Takahashi Y."/>
            <person name="Watada M."/>
            <person name="Katoh T."/>
            <person name="Gotoh A."/>
            <person name="Gotoh Y."/>
            <person name="Taniguchi I."/>
            <person name="Nakamura K."/>
            <person name="Hayashi T."/>
            <person name="Katayama T."/>
            <person name="Uemura T."/>
            <person name="Hattori Y."/>
        </authorList>
    </citation>
    <scope>NUCLEOTIDE SEQUENCE [LARGE SCALE GENOMIC DNA]</scope>
    <source>
        <strain evidence="10 11">PK-24</strain>
    </source>
</reference>
<dbReference type="InterPro" id="IPR001394">
    <property type="entry name" value="Peptidase_C19_UCH"/>
</dbReference>
<dbReference type="Proteomes" id="UP001378960">
    <property type="component" value="Unassembled WGS sequence"/>
</dbReference>
<evidence type="ECO:0000256" key="2">
    <source>
        <dbReference type="ARBA" id="ARBA00012759"/>
    </source>
</evidence>
<evidence type="ECO:0000256" key="6">
    <source>
        <dbReference type="ARBA" id="ARBA00022807"/>
    </source>
</evidence>
<evidence type="ECO:0000259" key="9">
    <source>
        <dbReference type="PROSITE" id="PS50235"/>
    </source>
</evidence>
<gene>
    <name evidence="10" type="ORF">DAPK24_041600</name>
</gene>
<dbReference type="PROSITE" id="PS00972">
    <property type="entry name" value="USP_1"/>
    <property type="match status" value="1"/>
</dbReference>
<dbReference type="Gene3D" id="3.90.70.10">
    <property type="entry name" value="Cysteine proteinases"/>
    <property type="match status" value="2"/>
</dbReference>
<dbReference type="CDD" id="cd02666">
    <property type="entry name" value="Peptidase_C19J"/>
    <property type="match status" value="1"/>
</dbReference>
<evidence type="ECO:0000256" key="3">
    <source>
        <dbReference type="ARBA" id="ARBA00022670"/>
    </source>
</evidence>
<feature type="compositionally biased region" description="Basic and acidic residues" evidence="8">
    <location>
        <begin position="864"/>
        <end position="896"/>
    </location>
</feature>
<dbReference type="PROSITE" id="PS50235">
    <property type="entry name" value="USP_3"/>
    <property type="match status" value="1"/>
</dbReference>
<evidence type="ECO:0000256" key="4">
    <source>
        <dbReference type="ARBA" id="ARBA00022786"/>
    </source>
</evidence>
<dbReference type="Pfam" id="PF13446">
    <property type="entry name" value="RPT"/>
    <property type="match status" value="3"/>
</dbReference>